<dbReference type="OMA" id="PTHCCNG"/>
<dbReference type="EMBL" id="HG994363">
    <property type="protein sequence ID" value="CAF2044603.1"/>
    <property type="molecule type" value="Genomic_DNA"/>
</dbReference>
<dbReference type="Gramene" id="CDY02319">
    <property type="protein sequence ID" value="CDY02319"/>
    <property type="gene ID" value="GSBRNA2T00113790001"/>
</dbReference>
<accession>A0A816P6J6</accession>
<reference evidence="1" key="1">
    <citation type="submission" date="2021-01" db="EMBL/GenBank/DDBJ databases">
        <authorList>
            <consortium name="Genoscope - CEA"/>
            <person name="William W."/>
        </authorList>
    </citation>
    <scope>NUCLEOTIDE SEQUENCE</scope>
</reference>
<name>A0A816P6J6_BRANA</name>
<evidence type="ECO:0000313" key="1">
    <source>
        <dbReference type="EMBL" id="CAF2044603.1"/>
    </source>
</evidence>
<protein>
    <submittedName>
        <fullName evidence="1">(rape) hypothetical protein</fullName>
    </submittedName>
</protein>
<gene>
    <name evidence="1" type="ORF">DARMORV10_A09P35650.1</name>
</gene>
<organism evidence="1">
    <name type="scientific">Brassica napus</name>
    <name type="common">Rape</name>
    <dbReference type="NCBI Taxonomy" id="3708"/>
    <lineage>
        <taxon>Eukaryota</taxon>
        <taxon>Viridiplantae</taxon>
        <taxon>Streptophyta</taxon>
        <taxon>Embryophyta</taxon>
        <taxon>Tracheophyta</taxon>
        <taxon>Spermatophyta</taxon>
        <taxon>Magnoliopsida</taxon>
        <taxon>eudicotyledons</taxon>
        <taxon>Gunneridae</taxon>
        <taxon>Pentapetalae</taxon>
        <taxon>rosids</taxon>
        <taxon>malvids</taxon>
        <taxon>Brassicales</taxon>
        <taxon>Brassicaceae</taxon>
        <taxon>Brassiceae</taxon>
        <taxon>Brassica</taxon>
    </lineage>
</organism>
<proteinExistence type="predicted"/>
<sequence>MSNEFYRKFNKKLATSSFLLVTTVTDKRTGGNLSLSSMSSSRVFLDNDVAPTIEYLSSKPTHCCNGQCYAGHLIDFKLKRLS</sequence>
<dbReference type="Proteomes" id="UP001295469">
    <property type="component" value="Chromosome A09"/>
</dbReference>
<dbReference type="AlphaFoldDB" id="A0A816P6J6"/>